<reference evidence="2" key="1">
    <citation type="journal article" date="2019" name="Int. J. Syst. Evol. Microbiol.">
        <title>The Global Catalogue of Microorganisms (GCM) 10K type strain sequencing project: providing services to taxonomists for standard genome sequencing and annotation.</title>
        <authorList>
            <consortium name="The Broad Institute Genomics Platform"/>
            <consortium name="The Broad Institute Genome Sequencing Center for Infectious Disease"/>
            <person name="Wu L."/>
            <person name="Ma J."/>
        </authorList>
    </citation>
    <scope>NUCLEOTIDE SEQUENCE [LARGE SCALE GENOMIC DNA]</scope>
    <source>
        <strain evidence="2">JCM 12125</strain>
    </source>
</reference>
<accession>A0ABW0FRS5</accession>
<proteinExistence type="predicted"/>
<protein>
    <submittedName>
        <fullName evidence="1">Uncharacterized protein</fullName>
    </submittedName>
</protein>
<name>A0ABW0FRS5_9CAUL</name>
<gene>
    <name evidence="1" type="ORF">ACFPIE_03440</name>
</gene>
<organism evidence="1 2">
    <name type="scientific">Brevundimonas staleyi</name>
    <dbReference type="NCBI Taxonomy" id="74326"/>
    <lineage>
        <taxon>Bacteria</taxon>
        <taxon>Pseudomonadati</taxon>
        <taxon>Pseudomonadota</taxon>
        <taxon>Alphaproteobacteria</taxon>
        <taxon>Caulobacterales</taxon>
        <taxon>Caulobacteraceae</taxon>
        <taxon>Brevundimonas</taxon>
    </lineage>
</organism>
<sequence length="98" mass="10549">MRVHALGYDMNGDALCIVCRHISEDAPVAEVAHDRDGVVQILCASYDHGAADAVTIHLHHVAPLLASLDLPTVHPGQYAQRTEGGWAVTDMPPEEEEA</sequence>
<keyword evidence="2" id="KW-1185">Reference proteome</keyword>
<dbReference type="Proteomes" id="UP001596152">
    <property type="component" value="Unassembled WGS sequence"/>
</dbReference>
<comment type="caution">
    <text evidence="1">The sequence shown here is derived from an EMBL/GenBank/DDBJ whole genome shotgun (WGS) entry which is preliminary data.</text>
</comment>
<dbReference type="EMBL" id="JBHSLF010000007">
    <property type="protein sequence ID" value="MFC5342953.1"/>
    <property type="molecule type" value="Genomic_DNA"/>
</dbReference>
<dbReference type="RefSeq" id="WP_374036396.1">
    <property type="nucleotide sequence ID" value="NZ_CP169082.1"/>
</dbReference>
<evidence type="ECO:0000313" key="2">
    <source>
        <dbReference type="Proteomes" id="UP001596152"/>
    </source>
</evidence>
<evidence type="ECO:0000313" key="1">
    <source>
        <dbReference type="EMBL" id="MFC5342953.1"/>
    </source>
</evidence>